<dbReference type="HOGENOM" id="CLU_2994981_0_0_4"/>
<dbReference type="RefSeq" id="WP_005437018.1">
    <property type="nucleotide sequence ID" value="NZ_JH815521.1"/>
</dbReference>
<accession>K1JJC2</accession>
<dbReference type="EMBL" id="ADMG01000049">
    <property type="protein sequence ID" value="EKB30236.1"/>
    <property type="molecule type" value="Genomic_DNA"/>
</dbReference>
<organism evidence="2 3">
    <name type="scientific">Sutterella wadsworthensis 2_1_59BFAA</name>
    <dbReference type="NCBI Taxonomy" id="742823"/>
    <lineage>
        <taxon>Bacteria</taxon>
        <taxon>Pseudomonadati</taxon>
        <taxon>Pseudomonadota</taxon>
        <taxon>Betaproteobacteria</taxon>
        <taxon>Burkholderiales</taxon>
        <taxon>Sutterellaceae</taxon>
        <taxon>Sutterella</taxon>
    </lineage>
</organism>
<evidence type="ECO:0000313" key="2">
    <source>
        <dbReference type="EMBL" id="EKB30236.1"/>
    </source>
</evidence>
<keyword evidence="1" id="KW-1133">Transmembrane helix</keyword>
<feature type="transmembrane region" description="Helical" evidence="1">
    <location>
        <begin position="36"/>
        <end position="53"/>
    </location>
</feature>
<gene>
    <name evidence="2" type="ORF">HMPREF9465_02171</name>
</gene>
<reference evidence="2 3" key="1">
    <citation type="submission" date="2012-05" db="EMBL/GenBank/DDBJ databases">
        <title>The Genome Sequence of Sutterella wadsworthensis 2_1_59BFAA.</title>
        <authorList>
            <consortium name="The Broad Institute Genome Sequencing Platform"/>
            <person name="Earl A."/>
            <person name="Ward D."/>
            <person name="Feldgarden M."/>
            <person name="Gevers D."/>
            <person name="Daigneault M."/>
            <person name="Strauss J."/>
            <person name="Allen-Vercoe E."/>
            <person name="Walker B."/>
            <person name="Young S.K."/>
            <person name="Zeng Q."/>
            <person name="Gargeya S."/>
            <person name="Fitzgerald M."/>
            <person name="Haas B."/>
            <person name="Abouelleil A."/>
            <person name="Alvarado L."/>
            <person name="Arachchi H.M."/>
            <person name="Berlin A.M."/>
            <person name="Chapman S.B."/>
            <person name="Goldberg J."/>
            <person name="Griggs A."/>
            <person name="Gujja S."/>
            <person name="Hansen M."/>
            <person name="Howarth C."/>
            <person name="Imamovic A."/>
            <person name="Larimer J."/>
            <person name="McCowen C."/>
            <person name="Montmayeur A."/>
            <person name="Murphy C."/>
            <person name="Neiman D."/>
            <person name="Pearson M."/>
            <person name="Priest M."/>
            <person name="Roberts A."/>
            <person name="Saif S."/>
            <person name="Shea T."/>
            <person name="Sisk P."/>
            <person name="Sykes S."/>
            <person name="Wortman J."/>
            <person name="Nusbaum C."/>
            <person name="Birren B."/>
        </authorList>
    </citation>
    <scope>NUCLEOTIDE SEQUENCE [LARGE SCALE GENOMIC DNA]</scope>
    <source>
        <strain evidence="2 3">2_1_59BFAA</strain>
    </source>
</reference>
<protein>
    <submittedName>
        <fullName evidence="2">Uncharacterized protein</fullName>
    </submittedName>
</protein>
<proteinExistence type="predicted"/>
<keyword evidence="1" id="KW-0812">Transmembrane</keyword>
<evidence type="ECO:0000313" key="3">
    <source>
        <dbReference type="Proteomes" id="UP000005835"/>
    </source>
</evidence>
<dbReference type="AlphaFoldDB" id="K1JJC2"/>
<sequence>MCAAFFSLLGSLAQANFVWNGDIVLNVAMTGGGVDWLGLLGLAIIIGVVWVIASRKR</sequence>
<evidence type="ECO:0000256" key="1">
    <source>
        <dbReference type="SAM" id="Phobius"/>
    </source>
</evidence>
<comment type="caution">
    <text evidence="2">The sequence shown here is derived from an EMBL/GenBank/DDBJ whole genome shotgun (WGS) entry which is preliminary data.</text>
</comment>
<keyword evidence="3" id="KW-1185">Reference proteome</keyword>
<keyword evidence="1" id="KW-0472">Membrane</keyword>
<name>K1JJC2_9BURK</name>
<dbReference type="Proteomes" id="UP000005835">
    <property type="component" value="Unassembled WGS sequence"/>
</dbReference>